<dbReference type="InterPro" id="IPR036942">
    <property type="entry name" value="Beta-barrel_TonB_sf"/>
</dbReference>
<keyword evidence="6" id="KW-0408">Iron</keyword>
<keyword evidence="2 11" id="KW-0813">Transport</keyword>
<feature type="domain" description="TonB-dependent receptor-like beta-barrel" evidence="14">
    <location>
        <begin position="306"/>
        <end position="699"/>
    </location>
</feature>
<evidence type="ECO:0000313" key="17">
    <source>
        <dbReference type="Proteomes" id="UP000570166"/>
    </source>
</evidence>
<evidence type="ECO:0000256" key="6">
    <source>
        <dbReference type="ARBA" id="ARBA00023004"/>
    </source>
</evidence>
<evidence type="ECO:0000256" key="11">
    <source>
        <dbReference type="PROSITE-ProRule" id="PRU01360"/>
    </source>
</evidence>
<keyword evidence="13" id="KW-0732">Signal</keyword>
<keyword evidence="9 11" id="KW-0472">Membrane</keyword>
<evidence type="ECO:0000256" key="4">
    <source>
        <dbReference type="ARBA" id="ARBA00022496"/>
    </source>
</evidence>
<sequence length="733" mass="78803">MTSRSTASPENRFNRVSLRAGTGLLAAALATAAHAQAAQLAAAPAPQAAADTGSTQEIVVTAQKRSEKLQNVPISISAVTGQMLAKSGITAVAQLQQAVPALRLNYSGNTVQPSIRGIGSSVAGPGLYSNIPIYVDGYYISSPTSSDIDLIDVENVSVLKGPQGTLFGRNATGGAIQITTKTPSHETQGLIKLSYESFDHSTAAFYGTTGITSTIAVSLSASYEHGNGYITNITDGDDHFGAFRKWSVRPKVLWTPTDNLSFTLAYAHTYADDPLLNAVNARVGPDGRPITTGNVIPGLVIATRPNEVSVNGPSFNTVKTNSVTLTSALKMDWADLTSYTGYRKDSVNQALDYDATPAAIDDSAWTIPDKQFTQEINLTSKPGGRLSWVLGAFYYWATDTYDYNLSLGGAPYVNAFVSKNTTRSYAGFADATYEVLDNLFVTGGLRYSKDDLKLAYPAGPLAGLSGKASFHNFSPRGVIRYQLTPQSNVYASYTKGYKSGALPGSAFDPTFTPVKPEKIDAYEVGYKIANRRLRFNIAGFYYNYKDVQVASYGSNGTSITQNAASEHIYGVDGELAYAVTPDFNINLSGAWTHAKYNSFDNAIGYQQDPTTGAIGVVNIPASGFPVLQTPRFSGTIGADYGFDLADGRLVVNGSYFYSSHFYFDAVKQLPQKAYGVLNLRATWTDPSKKLDLSVYATNVTDKNYRLANFTDPLASRQVWAEPRSVGGSITYHY</sequence>
<evidence type="ECO:0000256" key="12">
    <source>
        <dbReference type="RuleBase" id="RU003357"/>
    </source>
</evidence>
<feature type="domain" description="TonB-dependent receptor plug" evidence="15">
    <location>
        <begin position="69"/>
        <end position="175"/>
    </location>
</feature>
<dbReference type="AlphaFoldDB" id="A0A838L3X5"/>
<dbReference type="InterPro" id="IPR000531">
    <property type="entry name" value="Beta-barrel_TonB"/>
</dbReference>
<comment type="similarity">
    <text evidence="11 12">Belongs to the TonB-dependent receptor family.</text>
</comment>
<keyword evidence="7" id="KW-0406">Ion transport</keyword>
<dbReference type="InterPro" id="IPR039426">
    <property type="entry name" value="TonB-dep_rcpt-like"/>
</dbReference>
<accession>A0A838L3X5</accession>
<evidence type="ECO:0000256" key="13">
    <source>
        <dbReference type="SAM" id="SignalP"/>
    </source>
</evidence>
<dbReference type="PANTHER" id="PTHR32552">
    <property type="entry name" value="FERRICHROME IRON RECEPTOR-RELATED"/>
    <property type="match status" value="1"/>
</dbReference>
<dbReference type="Pfam" id="PF00593">
    <property type="entry name" value="TonB_dep_Rec_b-barrel"/>
    <property type="match status" value="1"/>
</dbReference>
<reference evidence="16 17" key="1">
    <citation type="submission" date="2020-07" db="EMBL/GenBank/DDBJ databases">
        <authorList>
            <person name="Sun Q."/>
        </authorList>
    </citation>
    <scope>NUCLEOTIDE SEQUENCE [LARGE SCALE GENOMIC DNA]</scope>
    <source>
        <strain evidence="16 17">CGMCC 1.13654</strain>
    </source>
</reference>
<protein>
    <submittedName>
        <fullName evidence="16">TonB-dependent receptor</fullName>
    </submittedName>
</protein>
<keyword evidence="5 11" id="KW-0812">Transmembrane</keyword>
<keyword evidence="17" id="KW-1185">Reference proteome</keyword>
<evidence type="ECO:0000259" key="14">
    <source>
        <dbReference type="Pfam" id="PF00593"/>
    </source>
</evidence>
<evidence type="ECO:0000256" key="9">
    <source>
        <dbReference type="ARBA" id="ARBA00023136"/>
    </source>
</evidence>
<evidence type="ECO:0000256" key="10">
    <source>
        <dbReference type="ARBA" id="ARBA00023237"/>
    </source>
</evidence>
<comment type="caution">
    <text evidence="16">The sequence shown here is derived from an EMBL/GenBank/DDBJ whole genome shotgun (WGS) entry which is preliminary data.</text>
</comment>
<dbReference type="PROSITE" id="PS52016">
    <property type="entry name" value="TONB_DEPENDENT_REC_3"/>
    <property type="match status" value="1"/>
</dbReference>
<evidence type="ECO:0000313" key="16">
    <source>
        <dbReference type="EMBL" id="MBA2933747.1"/>
    </source>
</evidence>
<name>A0A838L3X5_9SPHN</name>
<comment type="subcellular location">
    <subcellularLocation>
        <location evidence="1 11">Cell outer membrane</location>
        <topology evidence="1 11">Multi-pass membrane protein</topology>
    </subcellularLocation>
</comment>
<dbReference type="SUPFAM" id="SSF56935">
    <property type="entry name" value="Porins"/>
    <property type="match status" value="1"/>
</dbReference>
<dbReference type="CDD" id="cd01347">
    <property type="entry name" value="ligand_gated_channel"/>
    <property type="match status" value="1"/>
</dbReference>
<keyword evidence="3 11" id="KW-1134">Transmembrane beta strand</keyword>
<keyword evidence="16" id="KW-0675">Receptor</keyword>
<keyword evidence="10 11" id="KW-0998">Cell outer membrane</keyword>
<dbReference type="Pfam" id="PF07715">
    <property type="entry name" value="Plug"/>
    <property type="match status" value="1"/>
</dbReference>
<dbReference type="PANTHER" id="PTHR32552:SF81">
    <property type="entry name" value="TONB-DEPENDENT OUTER MEMBRANE RECEPTOR"/>
    <property type="match status" value="1"/>
</dbReference>
<evidence type="ECO:0000256" key="3">
    <source>
        <dbReference type="ARBA" id="ARBA00022452"/>
    </source>
</evidence>
<evidence type="ECO:0000256" key="1">
    <source>
        <dbReference type="ARBA" id="ARBA00004571"/>
    </source>
</evidence>
<proteinExistence type="inferred from homology"/>
<gene>
    <name evidence="16" type="ORF">HZF05_06500</name>
</gene>
<evidence type="ECO:0000256" key="8">
    <source>
        <dbReference type="ARBA" id="ARBA00023077"/>
    </source>
</evidence>
<evidence type="ECO:0000256" key="7">
    <source>
        <dbReference type="ARBA" id="ARBA00023065"/>
    </source>
</evidence>
<feature type="signal peptide" evidence="13">
    <location>
        <begin position="1"/>
        <end position="37"/>
    </location>
</feature>
<keyword evidence="8 12" id="KW-0798">TonB box</keyword>
<dbReference type="EMBL" id="JACEIB010000003">
    <property type="protein sequence ID" value="MBA2933747.1"/>
    <property type="molecule type" value="Genomic_DNA"/>
</dbReference>
<dbReference type="GO" id="GO:0006826">
    <property type="term" value="P:iron ion transport"/>
    <property type="evidence" value="ECO:0007669"/>
    <property type="project" value="UniProtKB-KW"/>
</dbReference>
<evidence type="ECO:0000259" key="15">
    <source>
        <dbReference type="Pfam" id="PF07715"/>
    </source>
</evidence>
<organism evidence="16 17">
    <name type="scientific">Sphingomonas chungangi</name>
    <dbReference type="NCBI Taxonomy" id="2683589"/>
    <lineage>
        <taxon>Bacteria</taxon>
        <taxon>Pseudomonadati</taxon>
        <taxon>Pseudomonadota</taxon>
        <taxon>Alphaproteobacteria</taxon>
        <taxon>Sphingomonadales</taxon>
        <taxon>Sphingomonadaceae</taxon>
        <taxon>Sphingomonas</taxon>
    </lineage>
</organism>
<evidence type="ECO:0000256" key="5">
    <source>
        <dbReference type="ARBA" id="ARBA00022692"/>
    </source>
</evidence>
<dbReference type="GO" id="GO:0009279">
    <property type="term" value="C:cell outer membrane"/>
    <property type="evidence" value="ECO:0007669"/>
    <property type="project" value="UniProtKB-SubCell"/>
</dbReference>
<dbReference type="RefSeq" id="WP_160363546.1">
    <property type="nucleotide sequence ID" value="NZ_JACEIB010000003.1"/>
</dbReference>
<dbReference type="Proteomes" id="UP000570166">
    <property type="component" value="Unassembled WGS sequence"/>
</dbReference>
<keyword evidence="4" id="KW-0410">Iron transport</keyword>
<feature type="chain" id="PRO_5032810646" evidence="13">
    <location>
        <begin position="38"/>
        <end position="733"/>
    </location>
</feature>
<dbReference type="InterPro" id="IPR012910">
    <property type="entry name" value="Plug_dom"/>
</dbReference>
<evidence type="ECO:0000256" key="2">
    <source>
        <dbReference type="ARBA" id="ARBA00022448"/>
    </source>
</evidence>
<dbReference type="Gene3D" id="2.40.170.20">
    <property type="entry name" value="TonB-dependent receptor, beta-barrel domain"/>
    <property type="match status" value="1"/>
</dbReference>